<keyword evidence="2" id="KW-0143">Chaperone</keyword>
<dbReference type="SUPFAM" id="SSF46579">
    <property type="entry name" value="Prefoldin"/>
    <property type="match status" value="1"/>
</dbReference>
<dbReference type="CDD" id="cd23164">
    <property type="entry name" value="Prefoldin_1"/>
    <property type="match status" value="1"/>
</dbReference>
<dbReference type="Gene3D" id="1.10.287.370">
    <property type="match status" value="1"/>
</dbReference>
<evidence type="ECO:0000313" key="4">
    <source>
        <dbReference type="Proteomes" id="UP001174936"/>
    </source>
</evidence>
<accession>A0AA39YP76</accession>
<dbReference type="GO" id="GO:0016272">
    <property type="term" value="C:prefoldin complex"/>
    <property type="evidence" value="ECO:0007669"/>
    <property type="project" value="InterPro"/>
</dbReference>
<organism evidence="3 4">
    <name type="scientific">Cercophora newfieldiana</name>
    <dbReference type="NCBI Taxonomy" id="92897"/>
    <lineage>
        <taxon>Eukaryota</taxon>
        <taxon>Fungi</taxon>
        <taxon>Dikarya</taxon>
        <taxon>Ascomycota</taxon>
        <taxon>Pezizomycotina</taxon>
        <taxon>Sordariomycetes</taxon>
        <taxon>Sordariomycetidae</taxon>
        <taxon>Sordariales</taxon>
        <taxon>Lasiosphaeriaceae</taxon>
        <taxon>Cercophora</taxon>
    </lineage>
</organism>
<dbReference type="InterPro" id="IPR002777">
    <property type="entry name" value="PFD_beta-like"/>
</dbReference>
<dbReference type="EMBL" id="JAULSV010000001">
    <property type="protein sequence ID" value="KAK0656174.1"/>
    <property type="molecule type" value="Genomic_DNA"/>
</dbReference>
<protein>
    <submittedName>
        <fullName evidence="3">Prefoldin</fullName>
    </submittedName>
</protein>
<evidence type="ECO:0000256" key="2">
    <source>
        <dbReference type="ARBA" id="ARBA00023186"/>
    </source>
</evidence>
<proteinExistence type="inferred from homology"/>
<gene>
    <name evidence="3" type="ORF">B0T16DRAFT_317813</name>
</gene>
<keyword evidence="4" id="KW-1185">Reference proteome</keyword>
<dbReference type="PANTHER" id="PTHR20903">
    <property type="entry name" value="PREFOLDIN SUBUNIT 1-RELATED"/>
    <property type="match status" value="1"/>
</dbReference>
<sequence>MSLSNEALQKLVREIESQAIAAQQQIGLVRTQLASRQREMRLAQLTSAEISTLPPDTPIYEGVGKMFVALPVPALQDKLGTQMKDMETEVESLGKRLHYLETTAKNSQEHIERMLGGKS</sequence>
<comment type="similarity">
    <text evidence="1">Belongs to the prefoldin subunit beta family.</text>
</comment>
<dbReference type="GO" id="GO:0051082">
    <property type="term" value="F:unfolded protein binding"/>
    <property type="evidence" value="ECO:0007669"/>
    <property type="project" value="InterPro"/>
</dbReference>
<dbReference type="GO" id="GO:0005737">
    <property type="term" value="C:cytoplasm"/>
    <property type="evidence" value="ECO:0007669"/>
    <property type="project" value="TreeGrafter"/>
</dbReference>
<comment type="caution">
    <text evidence="3">The sequence shown here is derived from an EMBL/GenBank/DDBJ whole genome shotgun (WGS) entry which is preliminary data.</text>
</comment>
<dbReference type="AlphaFoldDB" id="A0AA39YP76"/>
<evidence type="ECO:0000256" key="1">
    <source>
        <dbReference type="ARBA" id="ARBA00008045"/>
    </source>
</evidence>
<dbReference type="GO" id="GO:0044183">
    <property type="term" value="F:protein folding chaperone"/>
    <property type="evidence" value="ECO:0007669"/>
    <property type="project" value="TreeGrafter"/>
</dbReference>
<reference evidence="3" key="1">
    <citation type="submission" date="2023-06" db="EMBL/GenBank/DDBJ databases">
        <title>Genome-scale phylogeny and comparative genomics of the fungal order Sordariales.</title>
        <authorList>
            <consortium name="Lawrence Berkeley National Laboratory"/>
            <person name="Hensen N."/>
            <person name="Bonometti L."/>
            <person name="Westerberg I."/>
            <person name="Brannstrom I.O."/>
            <person name="Guillou S."/>
            <person name="Cros-Aarteil S."/>
            <person name="Calhoun S."/>
            <person name="Haridas S."/>
            <person name="Kuo A."/>
            <person name="Mondo S."/>
            <person name="Pangilinan J."/>
            <person name="Riley R."/>
            <person name="Labutti K."/>
            <person name="Andreopoulos B."/>
            <person name="Lipzen A."/>
            <person name="Chen C."/>
            <person name="Yanf M."/>
            <person name="Daum C."/>
            <person name="Ng V."/>
            <person name="Clum A."/>
            <person name="Steindorff A."/>
            <person name="Ohm R."/>
            <person name="Martin F."/>
            <person name="Silar P."/>
            <person name="Natvig D."/>
            <person name="Lalanne C."/>
            <person name="Gautier V."/>
            <person name="Ament-Velasquez S.L."/>
            <person name="Kruys A."/>
            <person name="Hutchinson M.I."/>
            <person name="Powell A.J."/>
            <person name="Barry K."/>
            <person name="Miller A.N."/>
            <person name="Grigoriev I.V."/>
            <person name="Debuchy R."/>
            <person name="Gladieux P."/>
            <person name="Thoren M.H."/>
            <person name="Johannesson H."/>
        </authorList>
    </citation>
    <scope>NUCLEOTIDE SEQUENCE</scope>
    <source>
        <strain evidence="3">SMH2532-1</strain>
    </source>
</reference>
<dbReference type="InterPro" id="IPR009053">
    <property type="entry name" value="Prefoldin"/>
</dbReference>
<dbReference type="Pfam" id="PF01920">
    <property type="entry name" value="Prefoldin_2"/>
    <property type="match status" value="1"/>
</dbReference>
<name>A0AA39YP76_9PEZI</name>
<dbReference type="PANTHER" id="PTHR20903:SF0">
    <property type="entry name" value="PREFOLDIN SUBUNIT 1"/>
    <property type="match status" value="1"/>
</dbReference>
<evidence type="ECO:0000313" key="3">
    <source>
        <dbReference type="EMBL" id="KAK0656174.1"/>
    </source>
</evidence>
<dbReference type="Proteomes" id="UP001174936">
    <property type="component" value="Unassembled WGS sequence"/>
</dbReference>